<keyword evidence="3" id="KW-1185">Reference proteome</keyword>
<dbReference type="EMBL" id="ATGI01000018">
    <property type="protein sequence ID" value="EPF74536.1"/>
    <property type="molecule type" value="Genomic_DNA"/>
</dbReference>
<evidence type="ECO:0000313" key="3">
    <source>
        <dbReference type="Proteomes" id="UP000014568"/>
    </source>
</evidence>
<accession>S3P6N8</accession>
<evidence type="ECO:0000313" key="2">
    <source>
        <dbReference type="EMBL" id="EPF74536.1"/>
    </source>
</evidence>
<sequence>MKKWTIILSISLISIPLTACFLGSFGPLPMDFNRKNEYLRHPSGGIVSDCQGGALSSAASLTTKRFWDENHLPYGTTEFKCVDGKAYLLKDAPAGSIDDRSKIPRITERVNQK</sequence>
<evidence type="ECO:0000256" key="1">
    <source>
        <dbReference type="SAM" id="Phobius"/>
    </source>
</evidence>
<proteinExistence type="predicted"/>
<comment type="caution">
    <text evidence="2">The sequence shown here is derived from an EMBL/GenBank/DDBJ whole genome shotgun (WGS) entry which is preliminary data.</text>
</comment>
<feature type="transmembrane region" description="Helical" evidence="1">
    <location>
        <begin position="6"/>
        <end position="25"/>
    </location>
</feature>
<gene>
    <name evidence="2" type="ORF">F945_01575</name>
</gene>
<reference evidence="2 3" key="1">
    <citation type="submission" date="2013-06" db="EMBL/GenBank/DDBJ databases">
        <title>The Genome Sequence of Acinetobacter rudis CIP 110305.</title>
        <authorList>
            <consortium name="The Broad Institute Genome Sequencing Platform"/>
            <consortium name="The Broad Institute Genome Sequencing Center for Infectious Disease"/>
            <person name="Cerqueira G."/>
            <person name="Feldgarden M."/>
            <person name="Courvalin P."/>
            <person name="Perichon B."/>
            <person name="Grillot-Courvalin C."/>
            <person name="Clermont D."/>
            <person name="Rocha E."/>
            <person name="Yoon E.-J."/>
            <person name="Nemec A."/>
            <person name="Young S.K."/>
            <person name="Zeng Q."/>
            <person name="Gargeya S."/>
            <person name="Fitzgerald M."/>
            <person name="Abouelleil A."/>
            <person name="Alvarado L."/>
            <person name="Berlin A.M."/>
            <person name="Chapman S.B."/>
            <person name="Dewar J."/>
            <person name="Goldberg J."/>
            <person name="Griggs A."/>
            <person name="Gujja S."/>
            <person name="Hansen M."/>
            <person name="Howarth C."/>
            <person name="Imamovic A."/>
            <person name="Larimer J."/>
            <person name="McCowan C."/>
            <person name="Murphy C."/>
            <person name="Pearson M."/>
            <person name="Priest M."/>
            <person name="Roberts A."/>
            <person name="Saif S."/>
            <person name="Shea T."/>
            <person name="Sykes S."/>
            <person name="Wortman J."/>
            <person name="Nusbaum C."/>
            <person name="Birren B."/>
        </authorList>
    </citation>
    <scope>NUCLEOTIDE SEQUENCE [LARGE SCALE GENOMIC DNA]</scope>
    <source>
        <strain evidence="2 3">CIP 110305</strain>
    </source>
</reference>
<protein>
    <submittedName>
        <fullName evidence="2">Uncharacterized protein</fullName>
    </submittedName>
</protein>
<dbReference type="Proteomes" id="UP000014568">
    <property type="component" value="Unassembled WGS sequence"/>
</dbReference>
<keyword evidence="1" id="KW-0472">Membrane</keyword>
<dbReference type="RefSeq" id="WP_016655983.1">
    <property type="nucleotide sequence ID" value="NZ_KE340352.1"/>
</dbReference>
<dbReference type="PATRIC" id="fig|421052.3.peg.1533"/>
<keyword evidence="1" id="KW-0812">Transmembrane</keyword>
<dbReference type="STRING" id="632955.GCA_000829675_00031"/>
<name>S3P6N8_9GAMM</name>
<organism evidence="2 3">
    <name type="scientific">Acinetobacter rudis CIP 110305</name>
    <dbReference type="NCBI Taxonomy" id="421052"/>
    <lineage>
        <taxon>Bacteria</taxon>
        <taxon>Pseudomonadati</taxon>
        <taxon>Pseudomonadota</taxon>
        <taxon>Gammaproteobacteria</taxon>
        <taxon>Moraxellales</taxon>
        <taxon>Moraxellaceae</taxon>
        <taxon>Acinetobacter</taxon>
    </lineage>
</organism>
<dbReference type="AlphaFoldDB" id="S3P6N8"/>
<keyword evidence="1" id="KW-1133">Transmembrane helix</keyword>
<dbReference type="HOGENOM" id="CLU_2379668_0_0_6"/>